<evidence type="ECO:0000256" key="5">
    <source>
        <dbReference type="ARBA" id="ARBA00023157"/>
    </source>
</evidence>
<keyword evidence="8" id="KW-0732">Signal</keyword>
<accession>A0A0P6IXR0</accession>
<dbReference type="SMART" id="SM00280">
    <property type="entry name" value="KAZAL"/>
    <property type="match status" value="1"/>
</dbReference>
<dbReference type="PANTHER" id="PTHR21312:SF27">
    <property type="entry name" value="SERINE PROTEASE INHIBITOR KAZAL-TYPE 1"/>
    <property type="match status" value="1"/>
</dbReference>
<sequence>MKITRVFLLSVLALLSLSGNIAAYSSGRKANCDYTMDGCPKIYDPVCGTDGISYGNECTLCAENLKRQVPDLIRKSGPC</sequence>
<dbReference type="PRINTS" id="PR00290">
    <property type="entry name" value="KAZALINHBTR"/>
</dbReference>
<comment type="subcellular location">
    <subcellularLocation>
        <location evidence="1">Secreted</location>
    </subcellularLocation>
</comment>
<dbReference type="GO" id="GO:0005576">
    <property type="term" value="C:extracellular region"/>
    <property type="evidence" value="ECO:0007669"/>
    <property type="project" value="UniProtKB-SubCell"/>
</dbReference>
<keyword evidence="3" id="KW-0646">Protease inhibitor</keyword>
<dbReference type="InterPro" id="IPR002350">
    <property type="entry name" value="Kazal_dom"/>
</dbReference>
<evidence type="ECO:0000313" key="10">
    <source>
        <dbReference type="EMBL" id="JAN96450.1"/>
    </source>
</evidence>
<dbReference type="PROSITE" id="PS00282">
    <property type="entry name" value="KAZAL_1"/>
    <property type="match status" value="1"/>
</dbReference>
<evidence type="ECO:0000256" key="4">
    <source>
        <dbReference type="ARBA" id="ARBA00022900"/>
    </source>
</evidence>
<evidence type="ECO:0000259" key="9">
    <source>
        <dbReference type="PROSITE" id="PS51465"/>
    </source>
</evidence>
<feature type="signal peptide" evidence="8">
    <location>
        <begin position="1"/>
        <end position="23"/>
    </location>
</feature>
<evidence type="ECO:0000256" key="8">
    <source>
        <dbReference type="SAM" id="SignalP"/>
    </source>
</evidence>
<feature type="chain" id="PRO_5006128349" evidence="8">
    <location>
        <begin position="24"/>
        <end position="79"/>
    </location>
</feature>
<dbReference type="PROSITE" id="PS51465">
    <property type="entry name" value="KAZAL_2"/>
    <property type="match status" value="1"/>
</dbReference>
<dbReference type="InterPro" id="IPR036058">
    <property type="entry name" value="Kazal_dom_sf"/>
</dbReference>
<dbReference type="CDD" id="cd01327">
    <property type="entry name" value="KAZAL_PSTI"/>
    <property type="match status" value="1"/>
</dbReference>
<gene>
    <name evidence="10" type="primary">SPINK1</name>
</gene>
<keyword evidence="2" id="KW-0964">Secreted</keyword>
<dbReference type="Pfam" id="PF00050">
    <property type="entry name" value="Kazal_1"/>
    <property type="match status" value="1"/>
</dbReference>
<evidence type="ECO:0000256" key="1">
    <source>
        <dbReference type="ARBA" id="ARBA00004613"/>
    </source>
</evidence>
<protein>
    <submittedName>
        <fullName evidence="10">Pancreatic secretory trypsin inhibitor</fullName>
    </submittedName>
</protein>
<keyword evidence="4" id="KW-0722">Serine protease inhibitor</keyword>
<feature type="domain" description="Kazal-like" evidence="9">
    <location>
        <begin position="26"/>
        <end position="79"/>
    </location>
</feature>
<comment type="function">
    <text evidence="7">Serine protease inhibitor which exhibits anti-trypsin activity. In the pancreas, protects against trypsin-catalyzed premature activation of zymogens.</text>
</comment>
<proteinExistence type="predicted"/>
<dbReference type="Gene3D" id="3.30.60.30">
    <property type="match status" value="1"/>
</dbReference>
<name>A0A0P6IXR0_HETGA</name>
<keyword evidence="5" id="KW-1015">Disulfide bond</keyword>
<evidence type="ECO:0000256" key="7">
    <source>
        <dbReference type="ARBA" id="ARBA00046050"/>
    </source>
</evidence>
<evidence type="ECO:0000256" key="2">
    <source>
        <dbReference type="ARBA" id="ARBA00022525"/>
    </source>
</evidence>
<dbReference type="GO" id="GO:0004867">
    <property type="term" value="F:serine-type endopeptidase inhibitor activity"/>
    <property type="evidence" value="ECO:0007669"/>
    <property type="project" value="UniProtKB-KW"/>
</dbReference>
<dbReference type="InterPro" id="IPR001239">
    <property type="entry name" value="Prot_inh_Kazal-m"/>
</dbReference>
<comment type="function">
    <text evidence="6">In the male reproductive tract, binds to sperm heads where it modulates sperm capacitance by inhibiting calcium uptake and nitrogen oxide (NO) production.</text>
</comment>
<evidence type="ECO:0000256" key="3">
    <source>
        <dbReference type="ARBA" id="ARBA00022690"/>
    </source>
</evidence>
<organism evidence="10">
    <name type="scientific">Heterocephalus glaber</name>
    <name type="common">Naked mole rat</name>
    <dbReference type="NCBI Taxonomy" id="10181"/>
    <lineage>
        <taxon>Eukaryota</taxon>
        <taxon>Metazoa</taxon>
        <taxon>Chordata</taxon>
        <taxon>Craniata</taxon>
        <taxon>Vertebrata</taxon>
        <taxon>Euteleostomi</taxon>
        <taxon>Mammalia</taxon>
        <taxon>Eutheria</taxon>
        <taxon>Euarchontoglires</taxon>
        <taxon>Glires</taxon>
        <taxon>Rodentia</taxon>
        <taxon>Hystricomorpha</taxon>
        <taxon>Bathyergidae</taxon>
        <taxon>Heterocephalus</taxon>
    </lineage>
</organism>
<dbReference type="AlphaFoldDB" id="A0A0P6IXR0"/>
<dbReference type="SUPFAM" id="SSF100895">
    <property type="entry name" value="Kazal-type serine protease inhibitors"/>
    <property type="match status" value="1"/>
</dbReference>
<evidence type="ECO:0000256" key="6">
    <source>
        <dbReference type="ARBA" id="ARBA00037363"/>
    </source>
</evidence>
<reference evidence="10" key="1">
    <citation type="submission" date="2015-10" db="EMBL/GenBank/DDBJ databases">
        <title>FRAMA: From RNA-seq data to annotated mRNA assemblies.</title>
        <authorList>
            <person name="Bens M."/>
            <person name="Sahm A."/>
            <person name="Jahn N."/>
            <person name="Morhart M."/>
            <person name="Holtze S."/>
            <person name="Hildebrandt T.B."/>
            <person name="Platzer M."/>
            <person name="Szafranski K."/>
        </authorList>
    </citation>
    <scope>NUCLEOTIDE SEQUENCE</scope>
    <source>
        <tissue evidence="10">Ovary</tissue>
    </source>
</reference>
<dbReference type="PANTHER" id="PTHR21312">
    <property type="entry name" value="SERINE PROTEASE INHIBITOR"/>
    <property type="match status" value="1"/>
</dbReference>
<dbReference type="EMBL" id="GEBF01007182">
    <property type="protein sequence ID" value="JAN96450.1"/>
    <property type="molecule type" value="Transcribed_RNA"/>
</dbReference>